<name>A0A8S9QFE4_BRACR</name>
<evidence type="ECO:0000313" key="1">
    <source>
        <dbReference type="EMBL" id="KAF3537308.1"/>
    </source>
</evidence>
<organism evidence="1 2">
    <name type="scientific">Brassica cretica</name>
    <name type="common">Mustard</name>
    <dbReference type="NCBI Taxonomy" id="69181"/>
    <lineage>
        <taxon>Eukaryota</taxon>
        <taxon>Viridiplantae</taxon>
        <taxon>Streptophyta</taxon>
        <taxon>Embryophyta</taxon>
        <taxon>Tracheophyta</taxon>
        <taxon>Spermatophyta</taxon>
        <taxon>Magnoliopsida</taxon>
        <taxon>eudicotyledons</taxon>
        <taxon>Gunneridae</taxon>
        <taxon>Pentapetalae</taxon>
        <taxon>rosids</taxon>
        <taxon>malvids</taxon>
        <taxon>Brassicales</taxon>
        <taxon>Brassicaceae</taxon>
        <taxon>Brassiceae</taxon>
        <taxon>Brassica</taxon>
    </lineage>
</organism>
<reference evidence="1" key="1">
    <citation type="submission" date="2019-12" db="EMBL/GenBank/DDBJ databases">
        <title>Genome sequencing and annotation of Brassica cretica.</title>
        <authorList>
            <person name="Studholme D.J."/>
            <person name="Sarris P."/>
        </authorList>
    </citation>
    <scope>NUCLEOTIDE SEQUENCE</scope>
    <source>
        <strain evidence="1">PFS-109/04</strain>
        <tissue evidence="1">Leaf</tissue>
    </source>
</reference>
<protein>
    <submittedName>
        <fullName evidence="1">Uncharacterized protein</fullName>
    </submittedName>
</protein>
<dbReference type="Proteomes" id="UP000712600">
    <property type="component" value="Unassembled WGS sequence"/>
</dbReference>
<gene>
    <name evidence="1" type="ORF">F2Q69_00024514</name>
</gene>
<sequence>MVDSEDRYSTEKASSAQLTILYDCDFSSTGSDQSKFCSIDTPPKSSKNCPEAKGGSVRVQFRPYRPVSVYMVKPIFCPSQDQFSPVKSSLGFWPTLLRSTSYLSAKNTRMLNACLLFEVSQLLTCLRWISVSSTSYPVGLRKETPYSLDREHSERRGHGPWLSGYTDKVALGKDERIAECWTLGSPV</sequence>
<dbReference type="AlphaFoldDB" id="A0A8S9QFE4"/>
<dbReference type="EMBL" id="QGKX02001290">
    <property type="protein sequence ID" value="KAF3537308.1"/>
    <property type="molecule type" value="Genomic_DNA"/>
</dbReference>
<proteinExistence type="predicted"/>
<comment type="caution">
    <text evidence="1">The sequence shown here is derived from an EMBL/GenBank/DDBJ whole genome shotgun (WGS) entry which is preliminary data.</text>
</comment>
<accession>A0A8S9QFE4</accession>
<evidence type="ECO:0000313" key="2">
    <source>
        <dbReference type="Proteomes" id="UP000712600"/>
    </source>
</evidence>